<dbReference type="Proteomes" id="UP000182471">
    <property type="component" value="Unassembled WGS sequence"/>
</dbReference>
<organism evidence="3 4">
    <name type="scientific">Lachnobacterium bovis</name>
    <dbReference type="NCBI Taxonomy" id="140626"/>
    <lineage>
        <taxon>Bacteria</taxon>
        <taxon>Bacillati</taxon>
        <taxon>Bacillota</taxon>
        <taxon>Clostridia</taxon>
        <taxon>Lachnospirales</taxon>
        <taxon>Lachnospiraceae</taxon>
        <taxon>Lachnobacterium</taxon>
    </lineage>
</organism>
<evidence type="ECO:0000256" key="1">
    <source>
        <dbReference type="SAM" id="Coils"/>
    </source>
</evidence>
<gene>
    <name evidence="3" type="ORF">SAMN02910429_02325</name>
</gene>
<keyword evidence="1" id="KW-0175">Coiled coil</keyword>
<keyword evidence="4" id="KW-1185">Reference proteome</keyword>
<accession>A0A1H9UYZ7</accession>
<evidence type="ECO:0000313" key="4">
    <source>
        <dbReference type="Proteomes" id="UP000182471"/>
    </source>
</evidence>
<dbReference type="AlphaFoldDB" id="A0A1H9UYZ7"/>
<evidence type="ECO:0000256" key="2">
    <source>
        <dbReference type="SAM" id="MobiDB-lite"/>
    </source>
</evidence>
<name>A0A1H9UYZ7_9FIRM</name>
<dbReference type="RefSeq" id="WP_027422416.1">
    <property type="nucleotide sequence ID" value="NZ_FOGW01000048.1"/>
</dbReference>
<dbReference type="EMBL" id="FOGW01000048">
    <property type="protein sequence ID" value="SES14646.1"/>
    <property type="molecule type" value="Genomic_DNA"/>
</dbReference>
<reference evidence="4" key="1">
    <citation type="submission" date="2016-10" db="EMBL/GenBank/DDBJ databases">
        <authorList>
            <person name="Varghese N."/>
            <person name="Submissions S."/>
        </authorList>
    </citation>
    <scope>NUCLEOTIDE SEQUENCE [LARGE SCALE GENOMIC DNA]</scope>
    <source>
        <strain evidence="4">S1b</strain>
    </source>
</reference>
<evidence type="ECO:0008006" key="5">
    <source>
        <dbReference type="Google" id="ProtNLM"/>
    </source>
</evidence>
<feature type="coiled-coil region" evidence="1">
    <location>
        <begin position="104"/>
        <end position="131"/>
    </location>
</feature>
<proteinExistence type="predicted"/>
<feature type="region of interest" description="Disordered" evidence="2">
    <location>
        <begin position="1"/>
        <end position="25"/>
    </location>
</feature>
<protein>
    <recommendedName>
        <fullName evidence="5">DUF5082 domain-containing protein</fullName>
    </recommendedName>
</protein>
<sequence length="137" mass="16432">MINEENKYLSQSDETDSEYRERKKKEEALQRKLRENRLAQENLREDMYKLEIDNENFQNELNQELAFLNSINFNNIGVEEGKLGGEYIIENLRNNVLSSSYRQVEFMEKSKTTIQNQLRKLEENEHLIRKEVDNISI</sequence>
<evidence type="ECO:0000313" key="3">
    <source>
        <dbReference type="EMBL" id="SES14646.1"/>
    </source>
</evidence>